<accession>A0A0A8XTF8</accession>
<reference evidence="2" key="1">
    <citation type="submission" date="2014-09" db="EMBL/GenBank/DDBJ databases">
        <authorList>
            <person name="Magalhaes I.L.F."/>
            <person name="Oliveira U."/>
            <person name="Santos F.R."/>
            <person name="Vidigal T.H.D.A."/>
            <person name="Brescovit A.D."/>
            <person name="Santos A.J."/>
        </authorList>
    </citation>
    <scope>NUCLEOTIDE SEQUENCE</scope>
    <source>
        <tissue evidence="2">Shoot tissue taken approximately 20 cm above the soil surface</tissue>
    </source>
</reference>
<feature type="region of interest" description="Disordered" evidence="1">
    <location>
        <begin position="1"/>
        <end position="74"/>
    </location>
</feature>
<protein>
    <submittedName>
        <fullName evidence="2">Uncharacterized protein</fullName>
    </submittedName>
</protein>
<evidence type="ECO:0000313" key="2">
    <source>
        <dbReference type="EMBL" id="JAD17111.1"/>
    </source>
</evidence>
<feature type="region of interest" description="Disordered" evidence="1">
    <location>
        <begin position="101"/>
        <end position="130"/>
    </location>
</feature>
<name>A0A0A8XTF8_ARUDO</name>
<evidence type="ECO:0000256" key="1">
    <source>
        <dbReference type="SAM" id="MobiDB-lite"/>
    </source>
</evidence>
<organism evidence="2">
    <name type="scientific">Arundo donax</name>
    <name type="common">Giant reed</name>
    <name type="synonym">Donax arundinaceus</name>
    <dbReference type="NCBI Taxonomy" id="35708"/>
    <lineage>
        <taxon>Eukaryota</taxon>
        <taxon>Viridiplantae</taxon>
        <taxon>Streptophyta</taxon>
        <taxon>Embryophyta</taxon>
        <taxon>Tracheophyta</taxon>
        <taxon>Spermatophyta</taxon>
        <taxon>Magnoliopsida</taxon>
        <taxon>Liliopsida</taxon>
        <taxon>Poales</taxon>
        <taxon>Poaceae</taxon>
        <taxon>PACMAD clade</taxon>
        <taxon>Arundinoideae</taxon>
        <taxon>Arundineae</taxon>
        <taxon>Arundo</taxon>
    </lineage>
</organism>
<feature type="compositionally biased region" description="Pro residues" evidence="1">
    <location>
        <begin position="53"/>
        <end position="68"/>
    </location>
</feature>
<dbReference type="EMBL" id="GBRH01280784">
    <property type="protein sequence ID" value="JAD17111.1"/>
    <property type="molecule type" value="Transcribed_RNA"/>
</dbReference>
<reference evidence="2" key="2">
    <citation type="journal article" date="2015" name="Data Brief">
        <title>Shoot transcriptome of the giant reed, Arundo donax.</title>
        <authorList>
            <person name="Barrero R.A."/>
            <person name="Guerrero F.D."/>
            <person name="Moolhuijzen P."/>
            <person name="Goolsby J.A."/>
            <person name="Tidwell J."/>
            <person name="Bellgard S.E."/>
            <person name="Bellgard M.I."/>
        </authorList>
    </citation>
    <scope>NUCLEOTIDE SEQUENCE</scope>
    <source>
        <tissue evidence="2">Shoot tissue taken approximately 20 cm above the soil surface</tissue>
    </source>
</reference>
<dbReference type="AlphaFoldDB" id="A0A0A8XTF8"/>
<feature type="compositionally biased region" description="Gly residues" evidence="1">
    <location>
        <begin position="30"/>
        <end position="47"/>
    </location>
</feature>
<proteinExistence type="predicted"/>
<sequence length="130" mass="14657">MWGKGRKESFVQTLKKSMAARGPGRNRGSQQGGQPGGDWGLSGGGGLNQFPHQFPPHPQFFPQPPPLASSPTSLNLHLSSRTKVRLHIHALQISSFRDQDHRFRGMMDSKGRTRQRQPERSHLEKIRSKR</sequence>